<accession>A0A0G2BNZ8</accession>
<comment type="caution">
    <text evidence="2">The sequence shown here is derived from an EMBL/GenBank/DDBJ whole genome shotgun (WGS) entry which is preliminary data.</text>
</comment>
<sequence>MTRMNFLSHHKTVLLLALGVAVGIGAWWGLSGSAPSNSLITTQGSSGATIADKSLVDTLLQLRSVSLGGSIFSDPAFMTLKDLGTQIVPEPVGRPNPFAPVPASAPGASEDAKLFAPRRP</sequence>
<dbReference type="EMBL" id="LCSD01000008">
    <property type="protein sequence ID" value="KKW47634.1"/>
    <property type="molecule type" value="Genomic_DNA"/>
</dbReference>
<dbReference type="Proteomes" id="UP000034789">
    <property type="component" value="Unassembled WGS sequence"/>
</dbReference>
<protein>
    <submittedName>
        <fullName evidence="2">Uncharacterized protein</fullName>
    </submittedName>
</protein>
<proteinExistence type="predicted"/>
<reference evidence="2 3" key="1">
    <citation type="journal article" date="2015" name="Nature">
        <title>rRNA introns, odd ribosomes, and small enigmatic genomes across a large radiation of phyla.</title>
        <authorList>
            <person name="Brown C.T."/>
            <person name="Hug L.A."/>
            <person name="Thomas B.C."/>
            <person name="Sharon I."/>
            <person name="Castelle C.J."/>
            <person name="Singh A."/>
            <person name="Wilkins M.J."/>
            <person name="Williams K.H."/>
            <person name="Banfield J.F."/>
        </authorList>
    </citation>
    <scope>NUCLEOTIDE SEQUENCE [LARGE SCALE GENOMIC DNA]</scope>
</reference>
<evidence type="ECO:0000256" key="1">
    <source>
        <dbReference type="SAM" id="MobiDB-lite"/>
    </source>
</evidence>
<dbReference type="AlphaFoldDB" id="A0A0G2BNZ8"/>
<organism evidence="2 3">
    <name type="scientific">Candidatus Kaiserbacteria bacterium GW2011_GWA2_58_9</name>
    <dbReference type="NCBI Taxonomy" id="1618672"/>
    <lineage>
        <taxon>Bacteria</taxon>
        <taxon>Candidatus Kaiseribacteriota</taxon>
    </lineage>
</organism>
<evidence type="ECO:0000313" key="3">
    <source>
        <dbReference type="Proteomes" id="UP000034789"/>
    </source>
</evidence>
<feature type="region of interest" description="Disordered" evidence="1">
    <location>
        <begin position="91"/>
        <end position="120"/>
    </location>
</feature>
<gene>
    <name evidence="2" type="ORF">UY98_C0008G0009</name>
</gene>
<evidence type="ECO:0000313" key="2">
    <source>
        <dbReference type="EMBL" id="KKW47634.1"/>
    </source>
</evidence>
<name>A0A0G2BNZ8_9BACT</name>